<dbReference type="PANTHER" id="PTHR30522">
    <property type="entry name" value="NUCLEOSIDE TRIPHOSPHATE PYROPHOSPHOHYDROLASE"/>
    <property type="match status" value="1"/>
</dbReference>
<evidence type="ECO:0000259" key="1">
    <source>
        <dbReference type="Pfam" id="PF03819"/>
    </source>
</evidence>
<feature type="domain" description="NTP pyrophosphohydrolase MazG-like" evidence="1">
    <location>
        <begin position="31"/>
        <end position="104"/>
    </location>
</feature>
<dbReference type="PANTHER" id="PTHR30522:SF0">
    <property type="entry name" value="NUCLEOSIDE TRIPHOSPHATE PYROPHOSPHOHYDROLASE"/>
    <property type="match status" value="1"/>
</dbReference>
<sequence>MDNAGYTLADLLRIMERLRDPEDGCPWDLQQDFQSIVPSTLEECYELAAAIEAGDYPHLADELGDVLFQVVFYAQLGQEQKLFSFESVVHGLSDKLLRRHPHVFADGEIEGVVDKTVAQAGVQLGTSTEGNVGSTAAVKEQWEAIKAKERAGRSQLGALDDVPVALPALPRAQKLQKRASRVGFDWKSAEPVWSKLDEELGELREAVARKNDEDMEDELGDLLFTVVNLSRHLRIDAETALRRASSKFERRFRAMEAQCAVQGQALEVLDSAAMELLWSDVKAAE</sequence>
<organism evidence="2 3">
    <name type="scientific">Congregibacter brevis</name>
    <dbReference type="NCBI Taxonomy" id="3081201"/>
    <lineage>
        <taxon>Bacteria</taxon>
        <taxon>Pseudomonadati</taxon>
        <taxon>Pseudomonadota</taxon>
        <taxon>Gammaproteobacteria</taxon>
        <taxon>Cellvibrionales</taxon>
        <taxon>Halieaceae</taxon>
        <taxon>Congregibacter</taxon>
    </lineage>
</organism>
<dbReference type="EMBL" id="CP136865">
    <property type="protein sequence ID" value="WOJ96100.1"/>
    <property type="molecule type" value="Genomic_DNA"/>
</dbReference>
<dbReference type="InterPro" id="IPR048015">
    <property type="entry name" value="NTP-PPase_MazG-like_N"/>
</dbReference>
<dbReference type="InterPro" id="IPR011551">
    <property type="entry name" value="NTP_PyrPHydrolase_MazG"/>
</dbReference>
<dbReference type="CDD" id="cd11529">
    <property type="entry name" value="NTP-PPase_MazG_Cterm"/>
    <property type="match status" value="1"/>
</dbReference>
<reference evidence="2 3" key="1">
    <citation type="submission" date="2023-10" db="EMBL/GenBank/DDBJ databases">
        <title>Two novel species belonging to the OM43/NOR5 clade.</title>
        <authorList>
            <person name="Park M."/>
        </authorList>
    </citation>
    <scope>NUCLEOTIDE SEQUENCE [LARGE SCALE GENOMIC DNA]</scope>
    <source>
        <strain evidence="2 3">IMCC45268</strain>
    </source>
</reference>
<evidence type="ECO:0000313" key="2">
    <source>
        <dbReference type="EMBL" id="WOJ96100.1"/>
    </source>
</evidence>
<dbReference type="InterPro" id="IPR004518">
    <property type="entry name" value="MazG-like_dom"/>
</dbReference>
<proteinExistence type="predicted"/>
<dbReference type="GO" id="GO:0047429">
    <property type="term" value="F:nucleoside triphosphate diphosphatase activity"/>
    <property type="evidence" value="ECO:0007669"/>
    <property type="project" value="UniProtKB-EC"/>
</dbReference>
<keyword evidence="3" id="KW-1185">Reference proteome</keyword>
<dbReference type="Pfam" id="PF03819">
    <property type="entry name" value="MazG"/>
    <property type="match status" value="2"/>
</dbReference>
<dbReference type="Proteomes" id="UP001626549">
    <property type="component" value="Chromosome"/>
</dbReference>
<protein>
    <submittedName>
        <fullName evidence="2">Nucleoside triphosphate pyrophosphohydrolase</fullName>
        <ecNumber evidence="2">3.6.1.9</ecNumber>
    </submittedName>
</protein>
<feature type="domain" description="NTP pyrophosphohydrolase MazG-like" evidence="1">
    <location>
        <begin position="194"/>
        <end position="251"/>
    </location>
</feature>
<keyword evidence="2" id="KW-0378">Hydrolase</keyword>
<dbReference type="Gene3D" id="1.10.287.1080">
    <property type="entry name" value="MazG-like"/>
    <property type="match status" value="2"/>
</dbReference>
<dbReference type="EC" id="3.6.1.9" evidence="2"/>
<name>A0ABZ0IAE8_9GAMM</name>
<dbReference type="SUPFAM" id="SSF101386">
    <property type="entry name" value="all-alpha NTP pyrophosphatases"/>
    <property type="match status" value="2"/>
</dbReference>
<dbReference type="CDD" id="cd11528">
    <property type="entry name" value="NTP-PPase_MazG_Nterm"/>
    <property type="match status" value="1"/>
</dbReference>
<accession>A0ABZ0IAE8</accession>
<gene>
    <name evidence="2" type="primary">mazG</name>
    <name evidence="2" type="ORF">R0137_12720</name>
</gene>
<evidence type="ECO:0000313" key="3">
    <source>
        <dbReference type="Proteomes" id="UP001626549"/>
    </source>
</evidence>
<dbReference type="InterPro" id="IPR048011">
    <property type="entry name" value="NTP-PPase_MazG-like_C"/>
</dbReference>
<dbReference type="NCBIfam" id="NF007113">
    <property type="entry name" value="PRK09562.1"/>
    <property type="match status" value="1"/>
</dbReference>
<dbReference type="NCBIfam" id="TIGR00444">
    <property type="entry name" value="mazG"/>
    <property type="match status" value="1"/>
</dbReference>